<dbReference type="InterPro" id="IPR044929">
    <property type="entry name" value="DNA/RNA_non-sp_Endonuclease_sf"/>
</dbReference>
<accession>A0A2G8T4B2</accession>
<sequence>MPTIRYAPTFTNARHVNNAVGLPLTYNSSQPAQLNAHAYAQGTDIHIAPGQEQHLPHEVWHVVQQAQGRVRPTVQMAGVAINDEGGLEREADAMGRRAATGAAIRQQIDGMDLVGPSLPAGHVTQAYRITYGPLHNGSGTDMHVYIDGKNDADLGKGSAPSVTPHWWPAAGTSNRSYLSQYAVQGHLLNNLLGGPGNDMKNMTPITKSTNSTHFKKVEDDVKKEVAADNGVEYRVRANYSSNPPLSDFGTTAPASLNAILPMFAGEIAVDYDVYDRSSLKLLRGLSGELLIKNEGKHKQGTF</sequence>
<evidence type="ECO:0000259" key="1">
    <source>
        <dbReference type="Pfam" id="PF13699"/>
    </source>
</evidence>
<dbReference type="Pfam" id="PF13930">
    <property type="entry name" value="Endonuclea_NS_2"/>
    <property type="match status" value="1"/>
</dbReference>
<evidence type="ECO:0000313" key="4">
    <source>
        <dbReference type="Proteomes" id="UP000228593"/>
    </source>
</evidence>
<reference evidence="3 4" key="1">
    <citation type="submission" date="2017-10" db="EMBL/GenBank/DDBJ databases">
        <title>Massilia psychrophilum sp. nov., a novel purple-pigmented bacterium isolated from Tianshan glacier, Xinjiang Municipality, China.</title>
        <authorList>
            <person name="Wang H."/>
        </authorList>
    </citation>
    <scope>NUCLEOTIDE SEQUENCE [LARGE SCALE GENOMIC DNA]</scope>
    <source>
        <strain evidence="3 4">JCM 30813</strain>
    </source>
</reference>
<gene>
    <name evidence="3" type="ORF">CR103_05330</name>
</gene>
<evidence type="ECO:0000259" key="2">
    <source>
        <dbReference type="Pfam" id="PF13930"/>
    </source>
</evidence>
<dbReference type="AlphaFoldDB" id="A0A2G8T4B2"/>
<protein>
    <submittedName>
        <fullName evidence="3">Uncharacterized protein</fullName>
    </submittedName>
</protein>
<dbReference type="Gene3D" id="3.40.570.10">
    <property type="entry name" value="Extracellular Endonuclease, subunit A"/>
    <property type="match status" value="1"/>
</dbReference>
<comment type="caution">
    <text evidence="3">The sequence shown here is derived from an EMBL/GenBank/DDBJ whole genome shotgun (WGS) entry which is preliminary data.</text>
</comment>
<proteinExistence type="predicted"/>
<keyword evidence="4" id="KW-1185">Reference proteome</keyword>
<dbReference type="Proteomes" id="UP000228593">
    <property type="component" value="Unassembled WGS sequence"/>
</dbReference>
<dbReference type="InterPro" id="IPR025295">
    <property type="entry name" value="eCIS_core_dom"/>
</dbReference>
<name>A0A2G8T4B2_9BURK</name>
<feature type="domain" description="Type VII secretion system protein EssD-like" evidence="2">
    <location>
        <begin position="175"/>
        <end position="242"/>
    </location>
</feature>
<dbReference type="OrthoDB" id="292792at2"/>
<feature type="domain" description="eCIS core" evidence="1">
    <location>
        <begin position="31"/>
        <end position="68"/>
    </location>
</feature>
<dbReference type="Pfam" id="PF13699">
    <property type="entry name" value="eCIS_core"/>
    <property type="match status" value="1"/>
</dbReference>
<dbReference type="RefSeq" id="WP_099914975.1">
    <property type="nucleotide sequence ID" value="NZ_BMHS01000008.1"/>
</dbReference>
<organism evidence="3 4">
    <name type="scientific">Massilia psychrophila</name>
    <dbReference type="NCBI Taxonomy" id="1603353"/>
    <lineage>
        <taxon>Bacteria</taxon>
        <taxon>Pseudomonadati</taxon>
        <taxon>Pseudomonadota</taxon>
        <taxon>Betaproteobacteria</taxon>
        <taxon>Burkholderiales</taxon>
        <taxon>Oxalobacteraceae</taxon>
        <taxon>Telluria group</taxon>
        <taxon>Massilia</taxon>
    </lineage>
</organism>
<dbReference type="EMBL" id="PDOB01000005">
    <property type="protein sequence ID" value="PIL40871.1"/>
    <property type="molecule type" value="Genomic_DNA"/>
</dbReference>
<dbReference type="InterPro" id="IPR044927">
    <property type="entry name" value="Endonuclea_NS_2"/>
</dbReference>
<evidence type="ECO:0000313" key="3">
    <source>
        <dbReference type="EMBL" id="PIL40871.1"/>
    </source>
</evidence>